<evidence type="ECO:0000313" key="2">
    <source>
        <dbReference type="Proteomes" id="UP001060085"/>
    </source>
</evidence>
<proteinExistence type="predicted"/>
<keyword evidence="2" id="KW-1185">Reference proteome</keyword>
<gene>
    <name evidence="1" type="ORF">M9H77_23546</name>
</gene>
<comment type="caution">
    <text evidence="1">The sequence shown here is derived from an EMBL/GenBank/DDBJ whole genome shotgun (WGS) entry which is preliminary data.</text>
</comment>
<accession>A0ACC0AXR2</accession>
<organism evidence="1 2">
    <name type="scientific">Catharanthus roseus</name>
    <name type="common">Madagascar periwinkle</name>
    <name type="synonym">Vinca rosea</name>
    <dbReference type="NCBI Taxonomy" id="4058"/>
    <lineage>
        <taxon>Eukaryota</taxon>
        <taxon>Viridiplantae</taxon>
        <taxon>Streptophyta</taxon>
        <taxon>Embryophyta</taxon>
        <taxon>Tracheophyta</taxon>
        <taxon>Spermatophyta</taxon>
        <taxon>Magnoliopsida</taxon>
        <taxon>eudicotyledons</taxon>
        <taxon>Gunneridae</taxon>
        <taxon>Pentapetalae</taxon>
        <taxon>asterids</taxon>
        <taxon>lamiids</taxon>
        <taxon>Gentianales</taxon>
        <taxon>Apocynaceae</taxon>
        <taxon>Rauvolfioideae</taxon>
        <taxon>Vinceae</taxon>
        <taxon>Catharanthinae</taxon>
        <taxon>Catharanthus</taxon>
    </lineage>
</organism>
<dbReference type="EMBL" id="CM044705">
    <property type="protein sequence ID" value="KAI5664223.1"/>
    <property type="molecule type" value="Genomic_DNA"/>
</dbReference>
<name>A0ACC0AXR2_CATRO</name>
<protein>
    <submittedName>
        <fullName evidence="1">Uncharacterized protein</fullName>
    </submittedName>
</protein>
<sequence length="160" mass="17934">MKPKKKCSLAVNKSYYPWIPGTWQQGNWLIGSTSDHHLGKYALLGDDIIIEDPRVADVCQSVINALGVTISLPKSLILDIAGREFAKRFRICYGDWICRPLKYVWALPTLATHLVYPGQLHICHYLDSKRVASTVPMSEDLIAQVPVSEPSEPDVLETDD</sequence>
<dbReference type="Proteomes" id="UP001060085">
    <property type="component" value="Linkage Group LG05"/>
</dbReference>
<evidence type="ECO:0000313" key="1">
    <source>
        <dbReference type="EMBL" id="KAI5664223.1"/>
    </source>
</evidence>
<reference evidence="2" key="1">
    <citation type="journal article" date="2023" name="Nat. Plants">
        <title>Single-cell RNA sequencing provides a high-resolution roadmap for understanding the multicellular compartmentation of specialized metabolism.</title>
        <authorList>
            <person name="Sun S."/>
            <person name="Shen X."/>
            <person name="Li Y."/>
            <person name="Li Y."/>
            <person name="Wang S."/>
            <person name="Li R."/>
            <person name="Zhang H."/>
            <person name="Shen G."/>
            <person name="Guo B."/>
            <person name="Wei J."/>
            <person name="Xu J."/>
            <person name="St-Pierre B."/>
            <person name="Chen S."/>
            <person name="Sun C."/>
        </authorList>
    </citation>
    <scope>NUCLEOTIDE SEQUENCE [LARGE SCALE GENOMIC DNA]</scope>
</reference>